<dbReference type="Proteomes" id="UP001189429">
    <property type="component" value="Unassembled WGS sequence"/>
</dbReference>
<dbReference type="EMBL" id="CAUYUJ010014995">
    <property type="protein sequence ID" value="CAK0848642.1"/>
    <property type="molecule type" value="Genomic_DNA"/>
</dbReference>
<keyword evidence="2" id="KW-1185">Reference proteome</keyword>
<evidence type="ECO:0000313" key="1">
    <source>
        <dbReference type="EMBL" id="CAK0848642.1"/>
    </source>
</evidence>
<name>A0ABN9TR59_9DINO</name>
<organism evidence="1 2">
    <name type="scientific">Prorocentrum cordatum</name>
    <dbReference type="NCBI Taxonomy" id="2364126"/>
    <lineage>
        <taxon>Eukaryota</taxon>
        <taxon>Sar</taxon>
        <taxon>Alveolata</taxon>
        <taxon>Dinophyceae</taxon>
        <taxon>Prorocentrales</taxon>
        <taxon>Prorocentraceae</taxon>
        <taxon>Prorocentrum</taxon>
    </lineage>
</organism>
<reference evidence="1" key="1">
    <citation type="submission" date="2023-10" db="EMBL/GenBank/DDBJ databases">
        <authorList>
            <person name="Chen Y."/>
            <person name="Shah S."/>
            <person name="Dougan E. K."/>
            <person name="Thang M."/>
            <person name="Chan C."/>
        </authorList>
    </citation>
    <scope>NUCLEOTIDE SEQUENCE [LARGE SCALE GENOMIC DNA]</scope>
</reference>
<comment type="caution">
    <text evidence="1">The sequence shown here is derived from an EMBL/GenBank/DDBJ whole genome shotgun (WGS) entry which is preliminary data.</text>
</comment>
<sequence>MASPRGVQLWSRIYGGSSGSLGWIPLSEGSERECDAEVGTMSVGWAGHARILQDPKERHLLIPRPIEDKGDDGGGRRARHVYVFQEHRLLDEAWAGVTGSMKACGYQIGGTTAVPTIGREGEPGTSAGVGFAVPKDMGMAFPCGQAKWDVSPKGSAGRAAVAWIAAGRGGMLIATVYLWAAVVEIMESPGMPWVMGGDVQNSLGVLAEVKAIKQAETMLVAPTTVVKIVVQEGWPSAPRKPVGLTLDASVQVKRTRTLQKPKDLDDVIIGCAPEPPSCDKAGSFDSVGTAAKSWGHFMQKLEREVKQGGCNLPKPTGAALWWRWLARTLGNLKGAYDRLHSKTVNAGPIAQRLVDVLAQERLFNLSGTARNVRVVDQADRELWAARCQVMAEGLWRGAEKQHILKALLEEARAKSKRFDQELVNERRKGWAAKLESAVKGAAGGLHRLCKPAEVWRPRRAATAAQSADLLQAAQYALDEWNKAWRVGEELNDFNDGDFERLRKVACSFMKRTEIGSDRWHPSMLQGASDDAHWALLAILANELVDRAIGLLPTLVRVWEIMREPYLQAWARENHRSWDCTSYGRAAEDAAWEVILAHEAGAPGDADPAVIATITAILDLAKAFERVCLHVLWGRGKRMRFHAGSLAVVCSCFAMARRVSAGGAVSLETRAVCTIIAGSKFSVGFLKMVIQDTVDGLVVEHPPATWRMHADDLSIRQRGAQQWVADVFPLAIDDSIASFADLGLEFSVGAKGKGAAMANTKWLRDAVQGDMSQGGLPVARACPYLGVDMVSSGAALKAKSGKRFARMRRRTARLLQLRGAKSLTLQLALAKEGPTCEITAAPAVRWSRAARELTAGEEAARAAQWEAQQGQVPEADVQALTHPHTNGTVLAGNGAVGDVAALDEALGVWAALWITDLCGVDYQDVDDWLEWVTVLVGVRYEGATQADIVATCKRSRARARWWRAAAIRYINDLDYVDRVEVLKQCRYERGAAQQELRRLLGDRLRRAPDDGVRQLEAGSGCHNIGSLGDLLDLFVQVGRQLAISEERVSGRRRELSEREDLREQLQRAWKQQQSAVGMQPQWGRVKGPAGAVIMSIRRAGWKWPEWHLFLMRNGEQLNLLETCPNDVGMLLQQDLEAQLWAQWTAEPGHESLAPAPFLQPAKAVLGARNFPKHAKNAARKVLISDS</sequence>
<evidence type="ECO:0000313" key="2">
    <source>
        <dbReference type="Proteomes" id="UP001189429"/>
    </source>
</evidence>
<accession>A0ABN9TR59</accession>
<protein>
    <submittedName>
        <fullName evidence="1">Uncharacterized protein</fullName>
    </submittedName>
</protein>
<proteinExistence type="predicted"/>
<gene>
    <name evidence="1" type="ORF">PCOR1329_LOCUS41534</name>
</gene>